<name>A0ABR5T6Z4_9BURK</name>
<evidence type="ECO:0000313" key="2">
    <source>
        <dbReference type="Proteomes" id="UP000070255"/>
    </source>
</evidence>
<gene>
    <name evidence="1" type="ORF">WS72_23605</name>
</gene>
<proteinExistence type="predicted"/>
<reference evidence="1 2" key="1">
    <citation type="submission" date="2015-11" db="EMBL/GenBank/DDBJ databases">
        <authorList>
            <person name="Sahl J."/>
            <person name="Wagner D."/>
            <person name="Keim P."/>
        </authorList>
    </citation>
    <scope>NUCLEOTIDE SEQUENCE [LARGE SCALE GENOMIC DNA]</scope>
    <source>
        <strain evidence="1 2">BDU18</strain>
    </source>
</reference>
<comment type="caution">
    <text evidence="1">The sequence shown here is derived from an EMBL/GenBank/DDBJ whole genome shotgun (WGS) entry which is preliminary data.</text>
</comment>
<dbReference type="EMBL" id="LNJQ01000004">
    <property type="protein sequence ID" value="KWZ37909.1"/>
    <property type="molecule type" value="Genomic_DNA"/>
</dbReference>
<evidence type="ECO:0000313" key="1">
    <source>
        <dbReference type="EMBL" id="KWZ37909.1"/>
    </source>
</evidence>
<protein>
    <submittedName>
        <fullName evidence="1">Uncharacterized protein</fullName>
    </submittedName>
</protein>
<sequence length="82" mass="9069">MRVREHDRWPSFTATMAALHARIGGSRRDMRDERRSLGPGSVLRAQAFSCGHARTAFVHFHHATRSLFAPGCVGAPDLSGIR</sequence>
<keyword evidence="2" id="KW-1185">Reference proteome</keyword>
<accession>A0ABR5T6Z4</accession>
<organism evidence="1 2">
    <name type="scientific">Burkholderia savannae</name>
    <dbReference type="NCBI Taxonomy" id="1637837"/>
    <lineage>
        <taxon>Bacteria</taxon>
        <taxon>Pseudomonadati</taxon>
        <taxon>Pseudomonadota</taxon>
        <taxon>Betaproteobacteria</taxon>
        <taxon>Burkholderiales</taxon>
        <taxon>Burkholderiaceae</taxon>
        <taxon>Burkholderia</taxon>
        <taxon>pseudomallei group</taxon>
    </lineage>
</organism>
<dbReference type="Proteomes" id="UP000070255">
    <property type="component" value="Unassembled WGS sequence"/>
</dbReference>